<dbReference type="Gene3D" id="1.10.10.60">
    <property type="entry name" value="Homeodomain-like"/>
    <property type="match status" value="1"/>
</dbReference>
<feature type="compositionally biased region" description="Acidic residues" evidence="1">
    <location>
        <begin position="122"/>
        <end position="141"/>
    </location>
</feature>
<evidence type="ECO:0000256" key="1">
    <source>
        <dbReference type="SAM" id="MobiDB-lite"/>
    </source>
</evidence>
<dbReference type="PANTHER" id="PTHR47595:SF1">
    <property type="entry name" value="MYB_SANT-LIKE DNA-BINDING DOMAIN-CONTAINING PROTEIN"/>
    <property type="match status" value="1"/>
</dbReference>
<proteinExistence type="predicted"/>
<feature type="region of interest" description="Disordered" evidence="1">
    <location>
        <begin position="100"/>
        <end position="157"/>
    </location>
</feature>
<sequence length="311" mass="34459">MPPRTRRSPVWSNGKVLDLISVCGDKAVQSQLHSSHRNYDTFRQISKDMMERSQDWDALQFRVKVKELRNAYRKAREANNHSSAAPATCRFYKELDTILGGDPISTPSTTMDTSEPSSTRQEEEEEEQSGSEGAEAEEDACSQELFSSQEEGSQSRQLVLGEGQTPEEFPRSQKLDVPYSPCALELPFPDCQLSSSPLLCGTAQLTMLIPLTSGAPAWRRQKVLDVLGLCGEEAGGARLWTSHRNVDIYEQIVWGPEAMLYESKGTSQRIPQARVANDRSGGVLQTCHVYNELRGILGGDPTSTLQTTMDA</sequence>
<dbReference type="AlphaFoldDB" id="M7BU72"/>
<protein>
    <recommendedName>
        <fullName evidence="2">Myb/SANT-like DNA-binding domain-containing protein</fullName>
    </recommendedName>
</protein>
<evidence type="ECO:0000313" key="4">
    <source>
        <dbReference type="Proteomes" id="UP000031443"/>
    </source>
</evidence>
<evidence type="ECO:0000259" key="2">
    <source>
        <dbReference type="Pfam" id="PF13837"/>
    </source>
</evidence>
<organism evidence="3 4">
    <name type="scientific">Chelonia mydas</name>
    <name type="common">Green sea-turtle</name>
    <name type="synonym">Chelonia agassizi</name>
    <dbReference type="NCBI Taxonomy" id="8469"/>
    <lineage>
        <taxon>Eukaryota</taxon>
        <taxon>Metazoa</taxon>
        <taxon>Chordata</taxon>
        <taxon>Craniata</taxon>
        <taxon>Vertebrata</taxon>
        <taxon>Euteleostomi</taxon>
        <taxon>Archelosauria</taxon>
        <taxon>Testudinata</taxon>
        <taxon>Testudines</taxon>
        <taxon>Cryptodira</taxon>
        <taxon>Durocryptodira</taxon>
        <taxon>Americhelydia</taxon>
        <taxon>Chelonioidea</taxon>
        <taxon>Cheloniidae</taxon>
        <taxon>Chelonia</taxon>
    </lineage>
</organism>
<accession>M7BU72</accession>
<dbReference type="Pfam" id="PF13837">
    <property type="entry name" value="Myb_DNA-bind_4"/>
    <property type="match status" value="1"/>
</dbReference>
<feature type="domain" description="Myb/SANT-like DNA-binding" evidence="2">
    <location>
        <begin position="10"/>
        <end position="97"/>
    </location>
</feature>
<gene>
    <name evidence="3" type="ORF">UY3_01387</name>
</gene>
<name>M7BU72_CHEMY</name>
<keyword evidence="4" id="KW-1185">Reference proteome</keyword>
<dbReference type="PANTHER" id="PTHR47595">
    <property type="entry name" value="HEAT SHOCK 70 KDA PROTEIN 14"/>
    <property type="match status" value="1"/>
</dbReference>
<dbReference type="Proteomes" id="UP000031443">
    <property type="component" value="Unassembled WGS sequence"/>
</dbReference>
<dbReference type="InterPro" id="IPR044822">
    <property type="entry name" value="Myb_DNA-bind_4"/>
</dbReference>
<feature type="compositionally biased region" description="Polar residues" evidence="1">
    <location>
        <begin position="105"/>
        <end position="119"/>
    </location>
</feature>
<dbReference type="EMBL" id="KB493071">
    <property type="protein sequence ID" value="EMP41376.1"/>
    <property type="molecule type" value="Genomic_DNA"/>
</dbReference>
<feature type="compositionally biased region" description="Polar residues" evidence="1">
    <location>
        <begin position="144"/>
        <end position="157"/>
    </location>
</feature>
<evidence type="ECO:0000313" key="3">
    <source>
        <dbReference type="EMBL" id="EMP41376.1"/>
    </source>
</evidence>
<reference evidence="4" key="1">
    <citation type="journal article" date="2013" name="Nat. Genet.">
        <title>The draft genomes of soft-shell turtle and green sea turtle yield insights into the development and evolution of the turtle-specific body plan.</title>
        <authorList>
            <person name="Wang Z."/>
            <person name="Pascual-Anaya J."/>
            <person name="Zadissa A."/>
            <person name="Li W."/>
            <person name="Niimura Y."/>
            <person name="Huang Z."/>
            <person name="Li C."/>
            <person name="White S."/>
            <person name="Xiong Z."/>
            <person name="Fang D."/>
            <person name="Wang B."/>
            <person name="Ming Y."/>
            <person name="Chen Y."/>
            <person name="Zheng Y."/>
            <person name="Kuraku S."/>
            <person name="Pignatelli M."/>
            <person name="Herrero J."/>
            <person name="Beal K."/>
            <person name="Nozawa M."/>
            <person name="Li Q."/>
            <person name="Wang J."/>
            <person name="Zhang H."/>
            <person name="Yu L."/>
            <person name="Shigenobu S."/>
            <person name="Wang J."/>
            <person name="Liu J."/>
            <person name="Flicek P."/>
            <person name="Searle S."/>
            <person name="Wang J."/>
            <person name="Kuratani S."/>
            <person name="Yin Y."/>
            <person name="Aken B."/>
            <person name="Zhang G."/>
            <person name="Irie N."/>
        </authorList>
    </citation>
    <scope>NUCLEOTIDE SEQUENCE [LARGE SCALE GENOMIC DNA]</scope>
</reference>